<organism evidence="5">
    <name type="scientific">Staphylothermus marinus</name>
    <dbReference type="NCBI Taxonomy" id="2280"/>
    <lineage>
        <taxon>Archaea</taxon>
        <taxon>Thermoproteota</taxon>
        <taxon>Thermoprotei</taxon>
        <taxon>Desulfurococcales</taxon>
        <taxon>Desulfurococcaceae</taxon>
        <taxon>Staphylothermus</taxon>
    </lineage>
</organism>
<dbReference type="PANTHER" id="PTHR42939">
    <property type="entry name" value="ABC TRANSPORTER ATP-BINDING PROTEIN ALBC-RELATED"/>
    <property type="match status" value="1"/>
</dbReference>
<evidence type="ECO:0000256" key="1">
    <source>
        <dbReference type="ARBA" id="ARBA00022448"/>
    </source>
</evidence>
<dbReference type="Pfam" id="PF00005">
    <property type="entry name" value="ABC_tran"/>
    <property type="match status" value="1"/>
</dbReference>
<dbReference type="CDD" id="cd03230">
    <property type="entry name" value="ABC_DR_subfamily_A"/>
    <property type="match status" value="1"/>
</dbReference>
<dbReference type="AlphaFoldDB" id="A0A7C4HEN2"/>
<evidence type="ECO:0000256" key="2">
    <source>
        <dbReference type="ARBA" id="ARBA00022741"/>
    </source>
</evidence>
<name>A0A7C4HEN2_STAMA</name>
<evidence type="ECO:0000256" key="3">
    <source>
        <dbReference type="ARBA" id="ARBA00022840"/>
    </source>
</evidence>
<dbReference type="SMART" id="SM00382">
    <property type="entry name" value="AAA"/>
    <property type="match status" value="1"/>
</dbReference>
<dbReference type="Gene3D" id="3.40.50.300">
    <property type="entry name" value="P-loop containing nucleotide triphosphate hydrolases"/>
    <property type="match status" value="1"/>
</dbReference>
<evidence type="ECO:0000259" key="4">
    <source>
        <dbReference type="PROSITE" id="PS50893"/>
    </source>
</evidence>
<keyword evidence="2" id="KW-0547">Nucleotide-binding</keyword>
<evidence type="ECO:0000313" key="5">
    <source>
        <dbReference type="EMBL" id="HGM58088.1"/>
    </source>
</evidence>
<dbReference type="InterPro" id="IPR003439">
    <property type="entry name" value="ABC_transporter-like_ATP-bd"/>
</dbReference>
<comment type="caution">
    <text evidence="5">The sequence shown here is derived from an EMBL/GenBank/DDBJ whole genome shotgun (WGS) entry which is preliminary data.</text>
</comment>
<protein>
    <submittedName>
        <fullName evidence="5">ABC transporter ATP-binding protein</fullName>
    </submittedName>
</protein>
<reference evidence="5" key="1">
    <citation type="journal article" date="2020" name="mSystems">
        <title>Genome- and Community-Level Interaction Insights into Carbon Utilization and Element Cycling Functions of Hydrothermarchaeota in Hydrothermal Sediment.</title>
        <authorList>
            <person name="Zhou Z."/>
            <person name="Liu Y."/>
            <person name="Xu W."/>
            <person name="Pan J."/>
            <person name="Luo Z.H."/>
            <person name="Li M."/>
        </authorList>
    </citation>
    <scope>NUCLEOTIDE SEQUENCE [LARGE SCALE GENOMIC DNA]</scope>
    <source>
        <strain evidence="5">SpSt-642</strain>
    </source>
</reference>
<gene>
    <name evidence="5" type="ORF">ENU14_00640</name>
</gene>
<dbReference type="PANTHER" id="PTHR42939:SF1">
    <property type="entry name" value="ABC TRANSPORTER ATP-BINDING PROTEIN ALBC-RELATED"/>
    <property type="match status" value="1"/>
</dbReference>
<dbReference type="GO" id="GO:0005524">
    <property type="term" value="F:ATP binding"/>
    <property type="evidence" value="ECO:0007669"/>
    <property type="project" value="UniProtKB-KW"/>
</dbReference>
<dbReference type="InterPro" id="IPR027417">
    <property type="entry name" value="P-loop_NTPase"/>
</dbReference>
<feature type="domain" description="ABC transporter" evidence="4">
    <location>
        <begin position="2"/>
        <end position="232"/>
    </location>
</feature>
<proteinExistence type="predicted"/>
<keyword evidence="3 5" id="KW-0067">ATP-binding</keyword>
<dbReference type="PROSITE" id="PS50893">
    <property type="entry name" value="ABC_TRANSPORTER_2"/>
    <property type="match status" value="1"/>
</dbReference>
<accession>A0A7C4HEN2</accession>
<keyword evidence="1" id="KW-0813">Transport</keyword>
<sequence>MIIFQNVWAGYTDEPVLKGINLVIEPGKVNVLLGPNGSGKTTTMRLILGIIKPIVGDIRVNGIDPSTDPIKVRKMIGYVPEEDLIYYSLRVREYLNFIAKTYGIPSREVDENIERVLNAFLLKEYEREFIGALSHGLKRRVMLAAAFIHDPSILLLDEPFIGIDPRIARALKIVLREKSREGKTILVSTHILEIAEVLADRIILLYQGKVVAEGSVREVVEKAKTSGLEEAFITLTMSREKVVEIVKALMG</sequence>
<dbReference type="SUPFAM" id="SSF52540">
    <property type="entry name" value="P-loop containing nucleoside triphosphate hydrolases"/>
    <property type="match status" value="1"/>
</dbReference>
<dbReference type="EMBL" id="DTBJ01000008">
    <property type="protein sequence ID" value="HGM58088.1"/>
    <property type="molecule type" value="Genomic_DNA"/>
</dbReference>
<dbReference type="GO" id="GO:0016887">
    <property type="term" value="F:ATP hydrolysis activity"/>
    <property type="evidence" value="ECO:0007669"/>
    <property type="project" value="InterPro"/>
</dbReference>
<dbReference type="InterPro" id="IPR051782">
    <property type="entry name" value="ABC_Transporter_VariousFunc"/>
</dbReference>
<dbReference type="InterPro" id="IPR003593">
    <property type="entry name" value="AAA+_ATPase"/>
</dbReference>